<reference evidence="4 5" key="1">
    <citation type="submission" date="2020-01" db="EMBL/GenBank/DDBJ databases">
        <title>Whole genome sequence of Heliobacterium gestii DSM 11169.</title>
        <authorList>
            <person name="Kyndt J.A."/>
            <person name="Meyer T.E."/>
        </authorList>
    </citation>
    <scope>NUCLEOTIDE SEQUENCE [LARGE SCALE GENOMIC DNA]</scope>
    <source>
        <strain evidence="4 5">DSM 11169</strain>
    </source>
</reference>
<feature type="signal peptide" evidence="2">
    <location>
        <begin position="1"/>
        <end position="23"/>
    </location>
</feature>
<dbReference type="Pfam" id="PF00395">
    <property type="entry name" value="SLH"/>
    <property type="match status" value="2"/>
</dbReference>
<keyword evidence="1" id="KW-0677">Repeat</keyword>
<dbReference type="RefSeq" id="WP_161263027.1">
    <property type="nucleotide sequence ID" value="NZ_JAFBDC010000017.1"/>
</dbReference>
<protein>
    <recommendedName>
        <fullName evidence="3">SLH domain-containing protein</fullName>
    </recommendedName>
</protein>
<proteinExistence type="predicted"/>
<feature type="chain" id="PRO_5032502997" description="SLH domain-containing protein" evidence="2">
    <location>
        <begin position="24"/>
        <end position="877"/>
    </location>
</feature>
<keyword evidence="5" id="KW-1185">Reference proteome</keyword>
<evidence type="ECO:0000313" key="5">
    <source>
        <dbReference type="Proteomes" id="UP000471031"/>
    </source>
</evidence>
<feature type="domain" description="SLH" evidence="3">
    <location>
        <begin position="157"/>
        <end position="220"/>
    </location>
</feature>
<evidence type="ECO:0000256" key="1">
    <source>
        <dbReference type="ARBA" id="ARBA00022737"/>
    </source>
</evidence>
<comment type="caution">
    <text evidence="4">The sequence shown here is derived from an EMBL/GenBank/DDBJ whole genome shotgun (WGS) entry which is preliminary data.</text>
</comment>
<dbReference type="PROSITE" id="PS51272">
    <property type="entry name" value="SLH"/>
    <property type="match status" value="2"/>
</dbReference>
<evidence type="ECO:0000256" key="2">
    <source>
        <dbReference type="SAM" id="SignalP"/>
    </source>
</evidence>
<dbReference type="OrthoDB" id="2611444at2"/>
<name>A0A845LE52_HELGE</name>
<evidence type="ECO:0000313" key="4">
    <source>
        <dbReference type="EMBL" id="MZP44458.1"/>
    </source>
</evidence>
<dbReference type="Proteomes" id="UP000471031">
    <property type="component" value="Unassembled WGS sequence"/>
</dbReference>
<feature type="domain" description="SLH" evidence="3">
    <location>
        <begin position="24"/>
        <end position="87"/>
    </location>
</feature>
<sequence>MRKGIVCACLALSIVTSPAVSLAAVTQFGDVSAAMPEYRPIMKLSAQGTIKGRGDGNFGPSDPVKQLEALVMVQRFFGLEATANASASQLTPDIEKKFGGNVPAWGKGYLVTAVNQGLLDANETFPWDQGASRAWVSRLLVRLLGKEQEAQSRMSSSLTFSDASQIPAWARGHISIATDLGLIRGRDGGYFDPNTVVTRGEMAIFLDRVEGRMDRLPPGIYEASFISAQDSTLSVLGDGNLLSSLTLDTGARLFNKDRAVAATDLSPQAKIRYIKDGDKVTYLEVSQDSGLSANVAKGEIIASLPDQGLVTVKDDSGKPHTYPLAAGVKVLTLTGQQMTANALSPGCKVQLRLNNEGKVSEALLESAAQQSLQGAIVDLNKTNNILVLSNSANQYSTYYLDANVAVEYKGRRFTSLDDLHKGDSVSVDVDGSYVVTKITVLQAQSNVTVKGVVSLINKDSRLFTVKGDDGQLYAYELPDSASIQLANGTSARFDEVFQQDPVTVYLTDGKIAKLVIERSGSTRGIWGKIASVDTSRRLMIVKDQQDRLSSYEIKDPVILDIEDDDNPALGDLKVDDIIQFELDRDEKVTYIKKNDTLEGTVTRNDADRHLLTLRDDLGTEKVYTVANNVDVEIYNRSSEDLEDVDDDDLVKIKVENDKVTQIKVHRIANGEVTEISNSSDRFDMEDSDGDEHSYHIGSDVKLVIPGITKPKVSDLSIGQWVQIAYWGDEPYEVTLQTPVMGEITDLDRSHETLTVRQYDGTTNSYKLASGFKADKGGETSSSISTFSIGDRIQSTLDVKGNIFRATVAKKVSGAVDGINRSTKEIYIGTTVGYLITPNTYILQNGVRKQFDDIDHKQNVSIYYLPGYKALEVTLPSK</sequence>
<gene>
    <name evidence="4" type="ORF">GTO89_15605</name>
</gene>
<organism evidence="4 5">
    <name type="scientific">Heliomicrobium gestii</name>
    <name type="common">Heliobacterium gestii</name>
    <dbReference type="NCBI Taxonomy" id="2699"/>
    <lineage>
        <taxon>Bacteria</taxon>
        <taxon>Bacillati</taxon>
        <taxon>Bacillota</taxon>
        <taxon>Clostridia</taxon>
        <taxon>Eubacteriales</taxon>
        <taxon>Heliobacteriaceae</taxon>
        <taxon>Heliomicrobium</taxon>
    </lineage>
</organism>
<dbReference type="InterPro" id="IPR001119">
    <property type="entry name" value="SLH_dom"/>
</dbReference>
<dbReference type="EMBL" id="WXEX01000016">
    <property type="protein sequence ID" value="MZP44458.1"/>
    <property type="molecule type" value="Genomic_DNA"/>
</dbReference>
<evidence type="ECO:0000259" key="3">
    <source>
        <dbReference type="PROSITE" id="PS51272"/>
    </source>
</evidence>
<dbReference type="AlphaFoldDB" id="A0A845LE52"/>
<keyword evidence="2" id="KW-0732">Signal</keyword>
<accession>A0A845LE52</accession>